<proteinExistence type="predicted"/>
<name>A0ABU2CI67_9MICO</name>
<sequence length="35" mass="3389">MAFSSTYDLDAQAVSDAALGGLLHLGPGPGAASAR</sequence>
<reference evidence="1 2" key="1">
    <citation type="submission" date="2023-07" db="EMBL/GenBank/DDBJ databases">
        <title>Sequencing the genomes of 1000 actinobacteria strains.</title>
        <authorList>
            <person name="Klenk H.-P."/>
        </authorList>
    </citation>
    <scope>NUCLEOTIDE SEQUENCE [LARGE SCALE GENOMIC DNA]</scope>
    <source>
        <strain evidence="1 2">DSM 45554</strain>
    </source>
</reference>
<accession>A0ABU2CI67</accession>
<protein>
    <submittedName>
        <fullName evidence="1">Uncharacterized protein</fullName>
    </submittedName>
</protein>
<keyword evidence="2" id="KW-1185">Reference proteome</keyword>
<comment type="caution">
    <text evidence="1">The sequence shown here is derived from an EMBL/GenBank/DDBJ whole genome shotgun (WGS) entry which is preliminary data.</text>
</comment>
<dbReference type="EMBL" id="JAVDYE010000001">
    <property type="protein sequence ID" value="MDR7381027.1"/>
    <property type="molecule type" value="Genomic_DNA"/>
</dbReference>
<gene>
    <name evidence="1" type="ORF">J2S48_000542</name>
</gene>
<evidence type="ECO:0000313" key="1">
    <source>
        <dbReference type="EMBL" id="MDR7381027.1"/>
    </source>
</evidence>
<organism evidence="1 2">
    <name type="scientific">Promicromonospora iranensis</name>
    <dbReference type="NCBI Taxonomy" id="1105144"/>
    <lineage>
        <taxon>Bacteria</taxon>
        <taxon>Bacillati</taxon>
        <taxon>Actinomycetota</taxon>
        <taxon>Actinomycetes</taxon>
        <taxon>Micrococcales</taxon>
        <taxon>Promicromonosporaceae</taxon>
        <taxon>Promicromonospora</taxon>
    </lineage>
</organism>
<evidence type="ECO:0000313" key="2">
    <source>
        <dbReference type="Proteomes" id="UP001183585"/>
    </source>
</evidence>
<dbReference type="Proteomes" id="UP001183585">
    <property type="component" value="Unassembled WGS sequence"/>
</dbReference>